<dbReference type="InterPro" id="IPR003105">
    <property type="entry name" value="SRA_YDG"/>
</dbReference>
<evidence type="ECO:0000256" key="2">
    <source>
        <dbReference type="ARBA" id="ARBA00023242"/>
    </source>
</evidence>
<dbReference type="PANTHER" id="PTHR45660">
    <property type="entry name" value="HISTONE-LYSINE N-METHYLTRANSFERASE SETMAR"/>
    <property type="match status" value="1"/>
</dbReference>
<evidence type="ECO:0000313" key="7">
    <source>
        <dbReference type="Proteomes" id="UP001234989"/>
    </source>
</evidence>
<dbReference type="Gene3D" id="2.30.280.10">
    <property type="entry name" value="SRA-YDG"/>
    <property type="match status" value="1"/>
</dbReference>
<feature type="compositionally biased region" description="Polar residues" evidence="4">
    <location>
        <begin position="106"/>
        <end position="118"/>
    </location>
</feature>
<dbReference type="SUPFAM" id="SSF88697">
    <property type="entry name" value="PUA domain-like"/>
    <property type="match status" value="1"/>
</dbReference>
<dbReference type="PROSITE" id="PS51015">
    <property type="entry name" value="YDG"/>
    <property type="match status" value="1"/>
</dbReference>
<dbReference type="Proteomes" id="UP001234989">
    <property type="component" value="Chromosome 2"/>
</dbReference>
<keyword evidence="7" id="KW-1185">Reference proteome</keyword>
<evidence type="ECO:0000256" key="3">
    <source>
        <dbReference type="PROSITE-ProRule" id="PRU00358"/>
    </source>
</evidence>
<dbReference type="GO" id="GO:0005634">
    <property type="term" value="C:nucleus"/>
    <property type="evidence" value="ECO:0007669"/>
    <property type="project" value="UniProtKB-SubCell"/>
</dbReference>
<dbReference type="InterPro" id="IPR051357">
    <property type="entry name" value="H3K9_HMTase_SUVAR3-9"/>
</dbReference>
<dbReference type="SMART" id="SM00466">
    <property type="entry name" value="SRA"/>
    <property type="match status" value="1"/>
</dbReference>
<dbReference type="PANTHER" id="PTHR45660:SF94">
    <property type="entry name" value="HISTONE-LYSINE N-METHYLTRANSFERASE, H3 LYSINE-9 SPECIFIC SUVH4"/>
    <property type="match status" value="1"/>
</dbReference>
<dbReference type="Pfam" id="PF02182">
    <property type="entry name" value="SAD_SRA"/>
    <property type="match status" value="1"/>
</dbReference>
<feature type="region of interest" description="Disordered" evidence="4">
    <location>
        <begin position="94"/>
        <end position="124"/>
    </location>
</feature>
<feature type="region of interest" description="Disordered" evidence="4">
    <location>
        <begin position="30"/>
        <end position="50"/>
    </location>
</feature>
<protein>
    <recommendedName>
        <fullName evidence="5">YDG domain-containing protein</fullName>
    </recommendedName>
</protein>
<organism evidence="6 7">
    <name type="scientific">Solanum verrucosum</name>
    <dbReference type="NCBI Taxonomy" id="315347"/>
    <lineage>
        <taxon>Eukaryota</taxon>
        <taxon>Viridiplantae</taxon>
        <taxon>Streptophyta</taxon>
        <taxon>Embryophyta</taxon>
        <taxon>Tracheophyta</taxon>
        <taxon>Spermatophyta</taxon>
        <taxon>Magnoliopsida</taxon>
        <taxon>eudicotyledons</taxon>
        <taxon>Gunneridae</taxon>
        <taxon>Pentapetalae</taxon>
        <taxon>asterids</taxon>
        <taxon>lamiids</taxon>
        <taxon>Solanales</taxon>
        <taxon>Solanaceae</taxon>
        <taxon>Solanoideae</taxon>
        <taxon>Solaneae</taxon>
        <taxon>Solanum</taxon>
    </lineage>
</organism>
<gene>
    <name evidence="6" type="ORF">MTR67_011091</name>
</gene>
<dbReference type="InterPro" id="IPR015947">
    <property type="entry name" value="PUA-like_sf"/>
</dbReference>
<accession>A0AAF0TFU0</accession>
<evidence type="ECO:0000313" key="6">
    <source>
        <dbReference type="EMBL" id="WMV17706.1"/>
    </source>
</evidence>
<keyword evidence="2 3" id="KW-0539">Nucleus</keyword>
<evidence type="ECO:0000256" key="4">
    <source>
        <dbReference type="SAM" id="MobiDB-lite"/>
    </source>
</evidence>
<dbReference type="GO" id="GO:0005694">
    <property type="term" value="C:chromosome"/>
    <property type="evidence" value="ECO:0007669"/>
    <property type="project" value="UniProtKB-SubCell"/>
</dbReference>
<proteinExistence type="predicted"/>
<dbReference type="InterPro" id="IPR036987">
    <property type="entry name" value="SRA-YDG_sf"/>
</dbReference>
<evidence type="ECO:0000259" key="5">
    <source>
        <dbReference type="PROSITE" id="PS51015"/>
    </source>
</evidence>
<reference evidence="6" key="1">
    <citation type="submission" date="2023-08" db="EMBL/GenBank/DDBJ databases">
        <title>A de novo genome assembly of Solanum verrucosum Schlechtendal, a Mexican diploid species geographically isolated from the other diploid A-genome species in potato relatives.</title>
        <authorList>
            <person name="Hosaka K."/>
        </authorList>
    </citation>
    <scope>NUCLEOTIDE SEQUENCE</scope>
    <source>
        <tissue evidence="6">Young leaves</tissue>
    </source>
</reference>
<comment type="subcellular location">
    <subcellularLocation>
        <location evidence="1">Chromosome</location>
    </subcellularLocation>
    <subcellularLocation>
        <location evidence="3">Nucleus</location>
    </subcellularLocation>
</comment>
<feature type="region of interest" description="Disordered" evidence="4">
    <location>
        <begin position="150"/>
        <end position="179"/>
    </location>
</feature>
<feature type="domain" description="YDG" evidence="5">
    <location>
        <begin position="197"/>
        <end position="352"/>
    </location>
</feature>
<sequence>MVVPCVAELSDPVNDAMVPRRCSARIKNLKSEQEAQRERQRVRCRSNDDSVLEKKPKVYKKSKVVTSSQAQAPNNDVTVSTVDNDDVTITNVAAPNDCTDHPVPETSLNPQLSGNGTEKSSHARVTETIRRFNKHYLHFVQEEEIRCGRVQADQKTKKNSKSKEAEDDGKRSSKRPDLKAISKMISEKEVLNRERIGSLPGIDVGHQFFSRAEMVVVGFHNHWLNGIDCVGQSAGKKGEYKGYSLPLAVSIVVSGQYEDDQDNYEEVVYTGQGGNDLLGNKRQIKDQVMERGNLGLKNCMEQSVPVRVTRGHRCVNSYVGKVYTYDGLYKVVNYWAEKGISGFTVYKFRLKRIEGQPVLTTNQIHQLDKCQWQKEISYHHPTADLQFWLGYQSGQCKTTAEQVISGDWIWNKVILRLKWWITTKVILEKDNSNSSTWVRIVDLPLHLWSQKVFKTIGDCCGGWIETEEEMQL</sequence>
<evidence type="ECO:0000256" key="1">
    <source>
        <dbReference type="ARBA" id="ARBA00004286"/>
    </source>
</evidence>
<dbReference type="AlphaFoldDB" id="A0AAF0TFU0"/>
<dbReference type="EMBL" id="CP133613">
    <property type="protein sequence ID" value="WMV17706.1"/>
    <property type="molecule type" value="Genomic_DNA"/>
</dbReference>
<name>A0AAF0TFU0_SOLVR</name>
<dbReference type="GO" id="GO:0003690">
    <property type="term" value="F:double-stranded DNA binding"/>
    <property type="evidence" value="ECO:0007669"/>
    <property type="project" value="TreeGrafter"/>
</dbReference>
<dbReference type="GO" id="GO:0042054">
    <property type="term" value="F:histone methyltransferase activity"/>
    <property type="evidence" value="ECO:0007669"/>
    <property type="project" value="TreeGrafter"/>
</dbReference>